<gene>
    <name evidence="2" type="ORF">IG193_05620</name>
</gene>
<reference evidence="2 3" key="1">
    <citation type="submission" date="2020-10" db="EMBL/GenBank/DDBJ databases">
        <title>Thermofilum lucidum 3507LT sp. nov. a novel member of Thermofilaceae family isolated from Chile hot spring, and proposal of description order Thermofilales.</title>
        <authorList>
            <person name="Zayulina K.S."/>
            <person name="Elcheninov A.G."/>
            <person name="Toshchakov S.V."/>
            <person name="Kublanov I.V."/>
        </authorList>
    </citation>
    <scope>NUCLEOTIDE SEQUENCE [LARGE SCALE GENOMIC DNA]</scope>
    <source>
        <strain evidence="2 3">3507LT</strain>
    </source>
</reference>
<evidence type="ECO:0000313" key="2">
    <source>
        <dbReference type="EMBL" id="QOJ78248.1"/>
    </source>
</evidence>
<sequence>MRENKYRYLVLRLTREFSSLEAVEEHIRKCILLLFGVYGLSCTLPRVIYKSKEGMVVVRVKREGVKILRASLLLDTTNSIIVVKTTGTTRKAKRIADSIQQKQ</sequence>
<dbReference type="Proteomes" id="UP000594121">
    <property type="component" value="Chromosome"/>
</dbReference>
<dbReference type="InterPro" id="IPR038085">
    <property type="entry name" value="Rnp2-like_sf"/>
</dbReference>
<dbReference type="Pfam" id="PF01900">
    <property type="entry name" value="RNase_P_Rpp14"/>
    <property type="match status" value="1"/>
</dbReference>
<evidence type="ECO:0000256" key="1">
    <source>
        <dbReference type="ARBA" id="ARBA00022694"/>
    </source>
</evidence>
<dbReference type="KEGG" id="thel:IG193_05620"/>
<dbReference type="AlphaFoldDB" id="A0A7L9FEL8"/>
<dbReference type="RefSeq" id="WP_192818220.1">
    <property type="nucleotide sequence ID" value="NZ_CP062310.1"/>
</dbReference>
<dbReference type="InParanoid" id="A0A7L9FEL8"/>
<proteinExistence type="predicted"/>
<dbReference type="SUPFAM" id="SSF160350">
    <property type="entry name" value="Rnp2-like"/>
    <property type="match status" value="1"/>
</dbReference>
<organism evidence="2 3">
    <name type="scientific">Infirmifilum lucidum</name>
    <dbReference type="NCBI Taxonomy" id="2776706"/>
    <lineage>
        <taxon>Archaea</taxon>
        <taxon>Thermoproteota</taxon>
        <taxon>Thermoprotei</taxon>
        <taxon>Thermofilales</taxon>
        <taxon>Thermofilaceae</taxon>
        <taxon>Infirmifilum</taxon>
    </lineage>
</organism>
<dbReference type="GO" id="GO:0001682">
    <property type="term" value="P:tRNA 5'-leader removal"/>
    <property type="evidence" value="ECO:0007669"/>
    <property type="project" value="InterPro"/>
</dbReference>
<dbReference type="Gene3D" id="3.30.70.3250">
    <property type="entry name" value="Ribonuclease P, Pop5 subunit"/>
    <property type="match status" value="1"/>
</dbReference>
<name>A0A7L9FEL8_9CREN</name>
<protein>
    <submittedName>
        <fullName evidence="2">Rpp14/Pop5 family protein</fullName>
    </submittedName>
</protein>
<accession>A0A7L9FEL8</accession>
<dbReference type="EMBL" id="CP062310">
    <property type="protein sequence ID" value="QOJ78248.1"/>
    <property type="molecule type" value="Genomic_DNA"/>
</dbReference>
<dbReference type="GeneID" id="59149354"/>
<keyword evidence="3" id="KW-1185">Reference proteome</keyword>
<dbReference type="GO" id="GO:0030677">
    <property type="term" value="C:ribonuclease P complex"/>
    <property type="evidence" value="ECO:0007669"/>
    <property type="project" value="InterPro"/>
</dbReference>
<dbReference type="InterPro" id="IPR002759">
    <property type="entry name" value="Pop5/Rpp14/Rnp2-like"/>
</dbReference>
<evidence type="ECO:0000313" key="3">
    <source>
        <dbReference type="Proteomes" id="UP000594121"/>
    </source>
</evidence>
<keyword evidence="1" id="KW-0819">tRNA processing</keyword>